<keyword evidence="8 11" id="KW-0496">Mitochondrion</keyword>
<protein>
    <recommendedName>
        <fullName evidence="3 8">Cytochrome c oxidase subunit 3</fullName>
    </recommendedName>
</protein>
<evidence type="ECO:0000313" key="11">
    <source>
        <dbReference type="EMBL" id="CCE53572.1"/>
    </source>
</evidence>
<evidence type="ECO:0000256" key="8">
    <source>
        <dbReference type="RuleBase" id="RU003375"/>
    </source>
</evidence>
<gene>
    <name evidence="11" type="primary">cox3</name>
</gene>
<dbReference type="SUPFAM" id="SSF81452">
    <property type="entry name" value="Cytochrome c oxidase subunit III-like"/>
    <property type="match status" value="1"/>
</dbReference>
<evidence type="ECO:0000256" key="1">
    <source>
        <dbReference type="ARBA" id="ARBA00004141"/>
    </source>
</evidence>
<keyword evidence="6 9" id="KW-1133">Transmembrane helix</keyword>
<evidence type="ECO:0000256" key="2">
    <source>
        <dbReference type="ARBA" id="ARBA00010581"/>
    </source>
</evidence>
<feature type="transmembrane region" description="Helical" evidence="9">
    <location>
        <begin position="40"/>
        <end position="58"/>
    </location>
</feature>
<comment type="similarity">
    <text evidence="2 8">Belongs to the cytochrome c oxidase subunit 3 family.</text>
</comment>
<dbReference type="PROSITE" id="PS50253">
    <property type="entry name" value="COX3"/>
    <property type="match status" value="1"/>
</dbReference>
<dbReference type="Pfam" id="PF00510">
    <property type="entry name" value="COX3"/>
    <property type="match status" value="1"/>
</dbReference>
<comment type="function">
    <text evidence="8">Component of the cytochrome c oxidase, the last enzyme in the mitochondrial electron transport chain which drives oxidative phosphorylation. The respiratory chain contains 3 multisubunit complexes succinate dehydrogenase (complex II, CII), ubiquinol-cytochrome c oxidoreductase (cytochrome b-c1 complex, complex III, CIII) and cytochrome c oxidase (complex IV, CIV), that cooperate to transfer electrons derived from NADH and succinate to molecular oxygen, creating an electrochemical gradient over the inner membrane that drives transmembrane transport and the ATP synthase. Cytochrome c oxidase is the component of the respiratory chain that catalyzes the reduction of oxygen to water. Electrons originating from reduced cytochrome c in the intermembrane space (IMS) are transferred via the dinuclear copper A center (CU(A)) of subunit 2 and heme A of subunit 1 to the active site in subunit 1, a binuclear center (BNC) formed by heme A3 and copper B (CU(B)). The BNC reduces molecular oxygen to 2 water molecules using 4 electrons from cytochrome c in the IMS and 4 protons from the mitochondrial matrix.</text>
</comment>
<dbReference type="PANTHER" id="PTHR11403">
    <property type="entry name" value="CYTOCHROME C OXIDASE SUBUNIT III"/>
    <property type="match status" value="1"/>
</dbReference>
<dbReference type="EMBL" id="HE610723">
    <property type="protein sequence ID" value="CCE53572.1"/>
    <property type="molecule type" value="mRNA"/>
</dbReference>
<evidence type="ECO:0000256" key="3">
    <source>
        <dbReference type="ARBA" id="ARBA00015944"/>
    </source>
</evidence>
<geneLocation type="mitochondrion" evidence="11"/>
<feature type="transmembrane region" description="Helical" evidence="9">
    <location>
        <begin position="172"/>
        <end position="188"/>
    </location>
</feature>
<dbReference type="Gene3D" id="1.20.120.80">
    <property type="entry name" value="Cytochrome c oxidase, subunit III, four-helix bundle"/>
    <property type="match status" value="1"/>
</dbReference>
<dbReference type="InterPro" id="IPR000298">
    <property type="entry name" value="Cyt_c_oxidase-like_su3"/>
</dbReference>
<name>G8BLJ9_HEMSX</name>
<dbReference type="GO" id="GO:0005739">
    <property type="term" value="C:mitochondrion"/>
    <property type="evidence" value="ECO:0007669"/>
    <property type="project" value="TreeGrafter"/>
</dbReference>
<accession>G8BLJ9</accession>
<dbReference type="InterPro" id="IPR013833">
    <property type="entry name" value="Cyt_c_oxidase_su3_a-hlx"/>
</dbReference>
<reference evidence="11" key="1">
    <citation type="journal article" date="2012" name="Genome Biol. Evol.">
        <title>The mitochondrial genome and transcriptome of the basal dinoflagellate Hematodinium sp.: character evolution within the highly derived mitochondrial genomes of dinoflagellates.</title>
        <authorList>
            <person name="Jackson C.J."/>
            <person name="Gornik S.G."/>
            <person name="Waller R.F."/>
        </authorList>
    </citation>
    <scope>NUCLEOTIDE SEQUENCE</scope>
</reference>
<keyword evidence="5" id="KW-1278">Translocase</keyword>
<dbReference type="PANTHER" id="PTHR11403:SF7">
    <property type="entry name" value="CYTOCHROME C OXIDASE SUBUNIT 3"/>
    <property type="match status" value="1"/>
</dbReference>
<dbReference type="GO" id="GO:0004129">
    <property type="term" value="F:cytochrome-c oxidase activity"/>
    <property type="evidence" value="ECO:0007669"/>
    <property type="project" value="InterPro"/>
</dbReference>
<evidence type="ECO:0000256" key="4">
    <source>
        <dbReference type="ARBA" id="ARBA00022692"/>
    </source>
</evidence>
<dbReference type="GO" id="GO:0006123">
    <property type="term" value="P:mitochondrial electron transport, cytochrome c to oxygen"/>
    <property type="evidence" value="ECO:0007669"/>
    <property type="project" value="TreeGrafter"/>
</dbReference>
<dbReference type="InterPro" id="IPR035973">
    <property type="entry name" value="Cyt_c_oxidase_su3-like_sf"/>
</dbReference>
<feature type="transmembrane region" description="Helical" evidence="9">
    <location>
        <begin position="193"/>
        <end position="212"/>
    </location>
</feature>
<dbReference type="InterPro" id="IPR024791">
    <property type="entry name" value="Cyt_c/ubiquinol_Oxase_su3"/>
</dbReference>
<keyword evidence="4 8" id="KW-0812">Transmembrane</keyword>
<proteinExistence type="evidence at transcript level"/>
<evidence type="ECO:0000256" key="5">
    <source>
        <dbReference type="ARBA" id="ARBA00022967"/>
    </source>
</evidence>
<keyword evidence="7 9" id="KW-0472">Membrane</keyword>
<feature type="transmembrane region" description="Helical" evidence="9">
    <location>
        <begin position="12"/>
        <end position="34"/>
    </location>
</feature>
<comment type="subcellular location">
    <subcellularLocation>
        <location evidence="1">Membrane</location>
        <topology evidence="1">Multi-pass membrane protein</topology>
    </subcellularLocation>
</comment>
<sequence>MYNLNIIILLSSYPFISLINCPWLLFIVILLSFWKSTLSSLSTSLGFLYIIVAINYWIRDVIREYIKKYEVLVIMLFIVFLTFVFSEGLLFLSFFWVSFHSSCSLNWTDGIYVPDPCELTYTNTLLLSNAALSLGCAFICEEAAVDGGNFSIISFILAWTFISLQIKEFHTLAFYINDSIFGSIFFFLTGLHFFHVIVGIILIGIILCIFPLTITRLPIYVLPFHLYYNLQLIYWHFIELLWLFIYIILYSY</sequence>
<evidence type="ECO:0000256" key="9">
    <source>
        <dbReference type="SAM" id="Phobius"/>
    </source>
</evidence>
<feature type="transmembrane region" description="Helical" evidence="9">
    <location>
        <begin position="70"/>
        <end position="99"/>
    </location>
</feature>
<dbReference type="AlphaFoldDB" id="G8BLJ9"/>
<evidence type="ECO:0000256" key="7">
    <source>
        <dbReference type="ARBA" id="ARBA00023136"/>
    </source>
</evidence>
<evidence type="ECO:0000259" key="10">
    <source>
        <dbReference type="PROSITE" id="PS50253"/>
    </source>
</evidence>
<organism evidence="11">
    <name type="scientific">Hematodinium sp</name>
    <dbReference type="NCBI Taxonomy" id="173654"/>
    <lineage>
        <taxon>Eukaryota</taxon>
        <taxon>Sar</taxon>
        <taxon>Alveolata</taxon>
        <taxon>Dinophyceae</taxon>
        <taxon>Syndiniales</taxon>
        <taxon>Syndiniaceae</taxon>
        <taxon>Hematodinium</taxon>
    </lineage>
</organism>
<dbReference type="GO" id="GO:0016020">
    <property type="term" value="C:membrane"/>
    <property type="evidence" value="ECO:0007669"/>
    <property type="project" value="UniProtKB-SubCell"/>
</dbReference>
<feature type="domain" description="Heme-copper oxidase subunit III family profile" evidence="10">
    <location>
        <begin position="1"/>
        <end position="252"/>
    </location>
</feature>
<feature type="transmembrane region" description="Helical" evidence="9">
    <location>
        <begin position="119"/>
        <end position="140"/>
    </location>
</feature>
<feature type="transmembrane region" description="Helical" evidence="9">
    <location>
        <begin position="232"/>
        <end position="250"/>
    </location>
</feature>
<evidence type="ECO:0000256" key="6">
    <source>
        <dbReference type="ARBA" id="ARBA00022989"/>
    </source>
</evidence>
<feature type="transmembrane region" description="Helical" evidence="9">
    <location>
        <begin position="147"/>
        <end position="166"/>
    </location>
</feature>